<comment type="caution">
    <text evidence="2">The sequence shown here is derived from an EMBL/GenBank/DDBJ whole genome shotgun (WGS) entry which is preliminary data.</text>
</comment>
<feature type="region of interest" description="Disordered" evidence="1">
    <location>
        <begin position="35"/>
        <end position="60"/>
    </location>
</feature>
<organism evidence="2 3">
    <name type="scientific">Haemaphysalis longicornis</name>
    <name type="common">Bush tick</name>
    <dbReference type="NCBI Taxonomy" id="44386"/>
    <lineage>
        <taxon>Eukaryota</taxon>
        <taxon>Metazoa</taxon>
        <taxon>Ecdysozoa</taxon>
        <taxon>Arthropoda</taxon>
        <taxon>Chelicerata</taxon>
        <taxon>Arachnida</taxon>
        <taxon>Acari</taxon>
        <taxon>Parasitiformes</taxon>
        <taxon>Ixodida</taxon>
        <taxon>Ixodoidea</taxon>
        <taxon>Ixodidae</taxon>
        <taxon>Haemaphysalinae</taxon>
        <taxon>Haemaphysalis</taxon>
    </lineage>
</organism>
<gene>
    <name evidence="2" type="ORF">HPB48_009817</name>
</gene>
<sequence length="195" mass="21449">MMQFPGVARERDHIQAGHMQKGSISTLLQRLVNGTKNPPYLPRETRSGRGKHGRTAGRGENLITFPPTNDFVFNVTVPADASTVFAIDAVSDVIGLPNVYMVQSLQGAKFHCKVYMSAAMQQLYRLSGLSICGKTIAVEALAPRLTRVACPSLPVYVADEHLLRALAPYGKVVGIERFNTIDRPSAREWPSRRSN</sequence>
<dbReference type="AlphaFoldDB" id="A0A9J6G1D6"/>
<proteinExistence type="predicted"/>
<evidence type="ECO:0000313" key="2">
    <source>
        <dbReference type="EMBL" id="KAH9368585.1"/>
    </source>
</evidence>
<reference evidence="2 3" key="1">
    <citation type="journal article" date="2020" name="Cell">
        <title>Large-Scale Comparative Analyses of Tick Genomes Elucidate Their Genetic Diversity and Vector Capacities.</title>
        <authorList>
            <consortium name="Tick Genome and Microbiome Consortium (TIGMIC)"/>
            <person name="Jia N."/>
            <person name="Wang J."/>
            <person name="Shi W."/>
            <person name="Du L."/>
            <person name="Sun Y."/>
            <person name="Zhan W."/>
            <person name="Jiang J.F."/>
            <person name="Wang Q."/>
            <person name="Zhang B."/>
            <person name="Ji P."/>
            <person name="Bell-Sakyi L."/>
            <person name="Cui X.M."/>
            <person name="Yuan T.T."/>
            <person name="Jiang B.G."/>
            <person name="Yang W.F."/>
            <person name="Lam T.T."/>
            <person name="Chang Q.C."/>
            <person name="Ding S.J."/>
            <person name="Wang X.J."/>
            <person name="Zhu J.G."/>
            <person name="Ruan X.D."/>
            <person name="Zhao L."/>
            <person name="Wei J.T."/>
            <person name="Ye R.Z."/>
            <person name="Que T.C."/>
            <person name="Du C.H."/>
            <person name="Zhou Y.H."/>
            <person name="Cheng J.X."/>
            <person name="Dai P.F."/>
            <person name="Guo W.B."/>
            <person name="Han X.H."/>
            <person name="Huang E.J."/>
            <person name="Li L.F."/>
            <person name="Wei W."/>
            <person name="Gao Y.C."/>
            <person name="Liu J.Z."/>
            <person name="Shao H.Z."/>
            <person name="Wang X."/>
            <person name="Wang C.C."/>
            <person name="Yang T.C."/>
            <person name="Huo Q.B."/>
            <person name="Li W."/>
            <person name="Chen H.Y."/>
            <person name="Chen S.E."/>
            <person name="Zhou L.G."/>
            <person name="Ni X.B."/>
            <person name="Tian J.H."/>
            <person name="Sheng Y."/>
            <person name="Liu T."/>
            <person name="Pan Y.S."/>
            <person name="Xia L.Y."/>
            <person name="Li J."/>
            <person name="Zhao F."/>
            <person name="Cao W.C."/>
        </authorList>
    </citation>
    <scope>NUCLEOTIDE SEQUENCE [LARGE SCALE GENOMIC DNA]</scope>
    <source>
        <strain evidence="2">HaeL-2018</strain>
    </source>
</reference>
<keyword evidence="3" id="KW-1185">Reference proteome</keyword>
<evidence type="ECO:0000313" key="3">
    <source>
        <dbReference type="Proteomes" id="UP000821853"/>
    </source>
</evidence>
<dbReference type="VEuPathDB" id="VectorBase:HLOH_053520"/>
<dbReference type="Proteomes" id="UP000821853">
    <property type="component" value="Chromosome 2"/>
</dbReference>
<protein>
    <submittedName>
        <fullName evidence="2">Uncharacterized protein</fullName>
    </submittedName>
</protein>
<name>A0A9J6G1D6_HAELO</name>
<dbReference type="EMBL" id="JABSTR010000004">
    <property type="protein sequence ID" value="KAH9368585.1"/>
    <property type="molecule type" value="Genomic_DNA"/>
</dbReference>
<accession>A0A9J6G1D6</accession>
<evidence type="ECO:0000256" key="1">
    <source>
        <dbReference type="SAM" id="MobiDB-lite"/>
    </source>
</evidence>